<dbReference type="PANTHER" id="PTHR31230">
    <property type="entry name" value="MYELOID-DERIVED GROWTH FACTOR MYDGF"/>
    <property type="match status" value="1"/>
</dbReference>
<dbReference type="AlphaFoldDB" id="A0A2J8JR76"/>
<organism evidence="2 3">
    <name type="scientific">Pan troglodytes</name>
    <name type="common">Chimpanzee</name>
    <dbReference type="NCBI Taxonomy" id="9598"/>
    <lineage>
        <taxon>Eukaryota</taxon>
        <taxon>Metazoa</taxon>
        <taxon>Chordata</taxon>
        <taxon>Craniata</taxon>
        <taxon>Vertebrata</taxon>
        <taxon>Euteleostomi</taxon>
        <taxon>Mammalia</taxon>
        <taxon>Eutheria</taxon>
        <taxon>Euarchontoglires</taxon>
        <taxon>Primates</taxon>
        <taxon>Haplorrhini</taxon>
        <taxon>Catarrhini</taxon>
        <taxon>Hominidae</taxon>
        <taxon>Pan</taxon>
    </lineage>
</organism>
<evidence type="ECO:0000313" key="2">
    <source>
        <dbReference type="EMBL" id="PNI25247.1"/>
    </source>
</evidence>
<comment type="caution">
    <text evidence="2">The sequence shown here is derived from an EMBL/GenBank/DDBJ whole genome shotgun (WGS) entry which is preliminary data.</text>
</comment>
<dbReference type="EMBL" id="NBAG03000432">
    <property type="protein sequence ID" value="PNI25247.1"/>
    <property type="molecule type" value="Genomic_DNA"/>
</dbReference>
<dbReference type="InterPro" id="IPR018887">
    <property type="entry name" value="MYDGF"/>
</dbReference>
<dbReference type="Proteomes" id="UP000236370">
    <property type="component" value="Unassembled WGS sequence"/>
</dbReference>
<gene>
    <name evidence="2" type="ORF">CK820_G0045044</name>
</gene>
<protein>
    <submittedName>
        <fullName evidence="2">MYDGF isoform 1</fullName>
    </submittedName>
</protein>
<sequence>HQHFTCTIWRPQGKSYLYFTQFKAEVRGAEIEYAMAYSKAAFERESDVPLKTEEFEVTKTAVISAPQEKGDDQPHWTDGETEA</sequence>
<dbReference type="PANTHER" id="PTHR31230:SF1">
    <property type="entry name" value="MYELOID-DERIVED GROWTH FACTOR"/>
    <property type="match status" value="1"/>
</dbReference>
<dbReference type="Pfam" id="PF10572">
    <property type="entry name" value="UPF0556"/>
    <property type="match status" value="1"/>
</dbReference>
<feature type="region of interest" description="Disordered" evidence="1">
    <location>
        <begin position="62"/>
        <end position="83"/>
    </location>
</feature>
<proteinExistence type="predicted"/>
<name>A0A2J8JR76_PANTR</name>
<evidence type="ECO:0000313" key="3">
    <source>
        <dbReference type="Proteomes" id="UP000236370"/>
    </source>
</evidence>
<reference evidence="2 3" key="1">
    <citation type="submission" date="2017-12" db="EMBL/GenBank/DDBJ databases">
        <title>High-resolution comparative analysis of great ape genomes.</title>
        <authorList>
            <person name="Pollen A."/>
            <person name="Hastie A."/>
            <person name="Hormozdiari F."/>
            <person name="Dougherty M."/>
            <person name="Liu R."/>
            <person name="Chaisson M."/>
            <person name="Hoppe E."/>
            <person name="Hill C."/>
            <person name="Pang A."/>
            <person name="Hillier L."/>
            <person name="Baker C."/>
            <person name="Armstrong J."/>
            <person name="Shendure J."/>
            <person name="Paten B."/>
            <person name="Wilson R."/>
            <person name="Chao H."/>
            <person name="Schneider V."/>
            <person name="Ventura M."/>
            <person name="Kronenberg Z."/>
            <person name="Murali S."/>
            <person name="Gordon D."/>
            <person name="Cantsilieris S."/>
            <person name="Munson K."/>
            <person name="Nelson B."/>
            <person name="Raja A."/>
            <person name="Underwood J."/>
            <person name="Diekhans M."/>
            <person name="Fiddes I."/>
            <person name="Haussler D."/>
            <person name="Eichler E."/>
        </authorList>
    </citation>
    <scope>NUCLEOTIDE SEQUENCE [LARGE SCALE GENOMIC DNA]</scope>
    <source>
        <strain evidence="2">Yerkes chimp pedigree #C0471</strain>
    </source>
</reference>
<feature type="non-terminal residue" evidence="2">
    <location>
        <position position="1"/>
    </location>
</feature>
<feature type="compositionally biased region" description="Basic and acidic residues" evidence="1">
    <location>
        <begin position="68"/>
        <end position="83"/>
    </location>
</feature>
<accession>A0A2J8JR76</accession>
<evidence type="ECO:0000256" key="1">
    <source>
        <dbReference type="SAM" id="MobiDB-lite"/>
    </source>
</evidence>